<evidence type="ECO:0000313" key="2">
    <source>
        <dbReference type="Proteomes" id="UP000702425"/>
    </source>
</evidence>
<keyword evidence="2" id="KW-1185">Reference proteome</keyword>
<dbReference type="EMBL" id="SRRZ01000047">
    <property type="protein sequence ID" value="NQE35121.1"/>
    <property type="molecule type" value="Genomic_DNA"/>
</dbReference>
<gene>
    <name evidence="1" type="ORF">E5S67_02851</name>
</gene>
<sequence>MLFIPTSLGVAIAISPPAPELELELTTPEYAKMLPVLPVSVMFPPLPAVELELRLLALILLALSVICPPFPVLDVVSIAPAVVSISPLVLVRAIARPGFLMLPTVILPVVLIEKSIGFLTSKELIVVRERKPVVSPIGPLTLITPVPAVKTRLPSPSTVPPKLMSPAFVNPVSRVTLEPVARETCSPKVIFCSLVRIFAFKLVVGALKVIEALFTPVMFPSTAIVAACIVMGKLKVTPAGSIAIAPVPSPITILENPFNVSSSVWIRFKGGTSGVF</sequence>
<protein>
    <submittedName>
        <fullName evidence="1">Uncharacterized protein</fullName>
    </submittedName>
</protein>
<proteinExistence type="predicted"/>
<name>A0ABX2CXV5_9CYAN</name>
<organism evidence="1 2">
    <name type="scientific">Microcoleus asticus IPMA8</name>
    <dbReference type="NCBI Taxonomy" id="2563858"/>
    <lineage>
        <taxon>Bacteria</taxon>
        <taxon>Bacillati</taxon>
        <taxon>Cyanobacteriota</taxon>
        <taxon>Cyanophyceae</taxon>
        <taxon>Oscillatoriophycideae</taxon>
        <taxon>Oscillatoriales</taxon>
        <taxon>Microcoleaceae</taxon>
        <taxon>Microcoleus</taxon>
        <taxon>Microcoleus asticus</taxon>
    </lineage>
</organism>
<comment type="caution">
    <text evidence="1">The sequence shown here is derived from an EMBL/GenBank/DDBJ whole genome shotgun (WGS) entry which is preliminary data.</text>
</comment>
<accession>A0ABX2CXV5</accession>
<dbReference type="Proteomes" id="UP000702425">
    <property type="component" value="Unassembled WGS sequence"/>
</dbReference>
<reference evidence="1 2" key="1">
    <citation type="journal article" date="2020" name="Sci. Rep.">
        <title>A novel cyanobacterial geosmin producer, revising GeoA distribution and dispersion patterns in Bacteria.</title>
        <authorList>
            <person name="Churro C."/>
            <person name="Semedo-Aguiar A.P."/>
            <person name="Silva A.D."/>
            <person name="Pereira-Leal J.B."/>
            <person name="Leite R.B."/>
        </authorList>
    </citation>
    <scope>NUCLEOTIDE SEQUENCE [LARGE SCALE GENOMIC DNA]</scope>
    <source>
        <strain evidence="1 2">IPMA8</strain>
    </source>
</reference>
<evidence type="ECO:0000313" key="1">
    <source>
        <dbReference type="EMBL" id="NQE35121.1"/>
    </source>
</evidence>